<sequence length="205" mass="23809">MSLHDQQVLEKFESNKQTRQELNELYGKNFLDTRELYKNAEQIKDSQSRQDYVNTLHGYTRDLRKTYGTILELNEKQKQLNEKLDKAKKNGNHKDINRQMYQHLLRQVEDKKRAQLSKSQAIIENEALIQPHNLATNVHGNSIYELNHFGVGLFHQPAYNDVPSIHPNHETGSYFGNNHGNKQKGLKHPYGDYSTRNHGGGPSHH</sequence>
<dbReference type="EMBL" id="CAVMJV010000003">
    <property type="protein sequence ID" value="CAK5017889.1"/>
    <property type="molecule type" value="Genomic_DNA"/>
</dbReference>
<protein>
    <submittedName>
        <fullName evidence="1">Uncharacterized protein</fullName>
    </submittedName>
</protein>
<name>A0ACB0XU59_MELEN</name>
<reference evidence="1" key="1">
    <citation type="submission" date="2023-11" db="EMBL/GenBank/DDBJ databases">
        <authorList>
            <person name="Poullet M."/>
        </authorList>
    </citation>
    <scope>NUCLEOTIDE SEQUENCE</scope>
    <source>
        <strain evidence="1">E1834</strain>
    </source>
</reference>
<evidence type="ECO:0000313" key="2">
    <source>
        <dbReference type="Proteomes" id="UP001497535"/>
    </source>
</evidence>
<organism evidence="1 2">
    <name type="scientific">Meloidogyne enterolobii</name>
    <name type="common">Root-knot nematode worm</name>
    <name type="synonym">Meloidogyne mayaguensis</name>
    <dbReference type="NCBI Taxonomy" id="390850"/>
    <lineage>
        <taxon>Eukaryota</taxon>
        <taxon>Metazoa</taxon>
        <taxon>Ecdysozoa</taxon>
        <taxon>Nematoda</taxon>
        <taxon>Chromadorea</taxon>
        <taxon>Rhabditida</taxon>
        <taxon>Tylenchina</taxon>
        <taxon>Tylenchomorpha</taxon>
        <taxon>Tylenchoidea</taxon>
        <taxon>Meloidogynidae</taxon>
        <taxon>Meloidogyninae</taxon>
        <taxon>Meloidogyne</taxon>
    </lineage>
</organism>
<comment type="caution">
    <text evidence="1">The sequence shown here is derived from an EMBL/GenBank/DDBJ whole genome shotgun (WGS) entry which is preliminary data.</text>
</comment>
<proteinExistence type="predicted"/>
<evidence type="ECO:0000313" key="1">
    <source>
        <dbReference type="EMBL" id="CAK5017889.1"/>
    </source>
</evidence>
<keyword evidence="2" id="KW-1185">Reference proteome</keyword>
<dbReference type="Proteomes" id="UP001497535">
    <property type="component" value="Unassembled WGS sequence"/>
</dbReference>
<gene>
    <name evidence="1" type="ORF">MENTE1834_LOCUS3654</name>
</gene>
<accession>A0ACB0XU59</accession>